<accession>A0A401W6E6</accession>
<keyword evidence="4" id="KW-1185">Reference proteome</keyword>
<dbReference type="Proteomes" id="UP000286746">
    <property type="component" value="Unassembled WGS sequence"/>
</dbReference>
<evidence type="ECO:0000313" key="4">
    <source>
        <dbReference type="Proteomes" id="UP000286746"/>
    </source>
</evidence>
<evidence type="ECO:0000256" key="2">
    <source>
        <dbReference type="SAM" id="Phobius"/>
    </source>
</evidence>
<dbReference type="AlphaFoldDB" id="A0A401W6E6"/>
<evidence type="ECO:0000313" key="3">
    <source>
        <dbReference type="EMBL" id="GCD44898.1"/>
    </source>
</evidence>
<evidence type="ECO:0000256" key="1">
    <source>
        <dbReference type="SAM" id="MobiDB-lite"/>
    </source>
</evidence>
<proteinExistence type="predicted"/>
<sequence length="407" mass="42883">MVRTGRWVTAFLTAVVALVLLGPGSGGSSGARQEAAEPSFTLRSHAPHVLPEGDLPYGPSGALKDVPRLTPAFGNTGTAAASRGVVLRVDLEGVSFSRNPGVMTHDNCYYMVDRMVFCEFPGAVPVGAAYETAEPLPWVTSGFNRVEGSYRYSVWPLDDPPPGVRDYKKMDERGSGPALGLVPVAADSLKGGGELRFAPPSRARADWSVKGITLRGRVGEYVSVAMEDAGSGGGKVRVDLPPGTSFAPLSREEREGTPSEQYTCGRDDLDGQLYCSNEPNYISLRVRIDRQVEGAVGKVSVREPIRGDTDPTNNSAPIKLEVTGTAPPGETDPPVETAAPGAGGPGSSAQSPQQQSVLSDNHRPRKGALAVAALAAALALVTAFLTRRKRAQRADGPAWRRRAGAKA</sequence>
<keyword evidence="2" id="KW-0812">Transmembrane</keyword>
<keyword evidence="2" id="KW-1133">Transmembrane helix</keyword>
<organism evidence="3 4">
    <name type="scientific">Streptomyces paromomycinus</name>
    <name type="common">Streptomyces rimosus subsp. paromomycinus</name>
    <dbReference type="NCBI Taxonomy" id="92743"/>
    <lineage>
        <taxon>Bacteria</taxon>
        <taxon>Bacillati</taxon>
        <taxon>Actinomycetota</taxon>
        <taxon>Actinomycetes</taxon>
        <taxon>Kitasatosporales</taxon>
        <taxon>Streptomycetaceae</taxon>
        <taxon>Streptomyces</taxon>
    </lineage>
</organism>
<keyword evidence="2" id="KW-0472">Membrane</keyword>
<comment type="caution">
    <text evidence="3">The sequence shown here is derived from an EMBL/GenBank/DDBJ whole genome shotgun (WGS) entry which is preliminary data.</text>
</comment>
<reference evidence="3 4" key="1">
    <citation type="submission" date="2018-11" db="EMBL/GenBank/DDBJ databases">
        <title>Whole genome sequence of Streptomyces paromomycinus NBRC 15454(T).</title>
        <authorList>
            <person name="Komaki H."/>
            <person name="Tamura T."/>
        </authorList>
    </citation>
    <scope>NUCLEOTIDE SEQUENCE [LARGE SCALE GENOMIC DNA]</scope>
    <source>
        <strain evidence="3 4">NBRC 15454</strain>
    </source>
</reference>
<protein>
    <submittedName>
        <fullName evidence="3">Uncharacterized protein</fullName>
    </submittedName>
</protein>
<gene>
    <name evidence="3" type="ORF">GKJPGBOP_04613</name>
</gene>
<feature type="compositionally biased region" description="Low complexity" evidence="1">
    <location>
        <begin position="347"/>
        <end position="356"/>
    </location>
</feature>
<dbReference type="EMBL" id="BHZD01000001">
    <property type="protein sequence ID" value="GCD44898.1"/>
    <property type="molecule type" value="Genomic_DNA"/>
</dbReference>
<feature type="transmembrane region" description="Helical" evidence="2">
    <location>
        <begin position="367"/>
        <end position="385"/>
    </location>
</feature>
<feature type="region of interest" description="Disordered" evidence="1">
    <location>
        <begin position="301"/>
        <end position="363"/>
    </location>
</feature>
<feature type="region of interest" description="Disordered" evidence="1">
    <location>
        <begin position="230"/>
        <end position="265"/>
    </location>
</feature>
<name>A0A401W6E6_STREY</name>